<name>A0A0C4WV15_9GAMM</name>
<protein>
    <submittedName>
        <fullName evidence="3">Cupin domain protein</fullName>
    </submittedName>
</protein>
<dbReference type="PANTHER" id="PTHR36448:SF2">
    <property type="entry name" value="CUPIN TYPE-1 DOMAIN-CONTAINING PROTEIN"/>
    <property type="match status" value="1"/>
</dbReference>
<dbReference type="HOGENOM" id="CLU_084522_1_0_6"/>
<dbReference type="AlphaFoldDB" id="A0A0C4WV15"/>
<evidence type="ECO:0000313" key="4">
    <source>
        <dbReference type="Proteomes" id="UP000068210"/>
    </source>
</evidence>
<dbReference type="EMBL" id="CP010421">
    <property type="protein sequence ID" value="AJE23785.1"/>
    <property type="molecule type" value="Genomic_DNA"/>
</dbReference>
<dbReference type="Pfam" id="PF00190">
    <property type="entry name" value="Cupin_1"/>
    <property type="match status" value="1"/>
</dbReference>
<dbReference type="InterPro" id="IPR011051">
    <property type="entry name" value="RmlC_Cupin_sf"/>
</dbReference>
<keyword evidence="4" id="KW-1185">Reference proteome</keyword>
<dbReference type="Proteomes" id="UP000068210">
    <property type="component" value="Plasmid pAcX50f"/>
</dbReference>
<dbReference type="InterPro" id="IPR014710">
    <property type="entry name" value="RmlC-like_jellyroll"/>
</dbReference>
<reference evidence="3 4" key="1">
    <citation type="journal article" date="2015" name="PLoS ONE">
        <title>Azotobacter Genomes: The Genome of Azotobacter chroococcum NCIMB 8003 (ATCC 4412).</title>
        <authorList>
            <person name="Robson R.L."/>
            <person name="Jones R."/>
            <person name="Robson R.M."/>
            <person name="Schwartz A."/>
            <person name="Richardson T.H."/>
        </authorList>
    </citation>
    <scope>NUCLEOTIDE SEQUENCE [LARGE SCALE GENOMIC DNA]</scope>
    <source>
        <strain evidence="3 4">NCIMB 8003</strain>
        <plasmid evidence="4">Plasmid pAcX50f</plasmid>
    </source>
</reference>
<dbReference type="PIRSF" id="PIRSF019307">
    <property type="entry name" value="UCP019307"/>
    <property type="match status" value="1"/>
</dbReference>
<sequence>MAFLSRRHFNRMLSGLGLMIPGQALFAAATSHAGGTPPETLLLSRNDWIPNNDRLPVLVYRGVFAANSSDLAADFEALFERTGWPPRWHAGLYAYHHYHSTAHEVLGIASGSAQLMLGGPEGRTVQISAGDVVLLPAGTGHCELASTDDFLVVGGYPPDQRVDNCRKAPSPAVLQQIRQLPFPDSDPVAGRNGPLAHLWQQA</sequence>
<feature type="domain" description="Cupin type-1" evidence="2">
    <location>
        <begin position="97"/>
        <end position="154"/>
    </location>
</feature>
<dbReference type="InterPro" id="IPR014500">
    <property type="entry name" value="UCP019307_cupin"/>
</dbReference>
<dbReference type="InterPro" id="IPR047121">
    <property type="entry name" value="YjiB-like"/>
</dbReference>
<evidence type="ECO:0000256" key="1">
    <source>
        <dbReference type="SAM" id="SignalP"/>
    </source>
</evidence>
<evidence type="ECO:0000259" key="2">
    <source>
        <dbReference type="Pfam" id="PF00190"/>
    </source>
</evidence>
<feature type="signal peptide" evidence="1">
    <location>
        <begin position="1"/>
        <end position="33"/>
    </location>
</feature>
<dbReference type="SUPFAM" id="SSF51182">
    <property type="entry name" value="RmlC-like cupins"/>
    <property type="match status" value="1"/>
</dbReference>
<accession>A0A0C4WV15</accession>
<dbReference type="RefSeq" id="WP_040107337.1">
    <property type="nucleotide sequence ID" value="NZ_CP010421.1"/>
</dbReference>
<keyword evidence="3" id="KW-0614">Plasmid</keyword>
<organism evidence="3 4">
    <name type="scientific">Azotobacter chroococcum NCIMB 8003</name>
    <dbReference type="NCBI Taxonomy" id="1328314"/>
    <lineage>
        <taxon>Bacteria</taxon>
        <taxon>Pseudomonadati</taxon>
        <taxon>Pseudomonadota</taxon>
        <taxon>Gammaproteobacteria</taxon>
        <taxon>Pseudomonadales</taxon>
        <taxon>Pseudomonadaceae</taxon>
        <taxon>Azotobacter</taxon>
    </lineage>
</organism>
<dbReference type="KEGG" id="acx:Achr_f900"/>
<evidence type="ECO:0000313" key="3">
    <source>
        <dbReference type="EMBL" id="AJE23785.1"/>
    </source>
</evidence>
<keyword evidence="1" id="KW-0732">Signal</keyword>
<geneLocation type="plasmid" evidence="3 4">
    <name>pAcX50f</name>
</geneLocation>
<feature type="chain" id="PRO_5002173057" evidence="1">
    <location>
        <begin position="34"/>
        <end position="202"/>
    </location>
</feature>
<dbReference type="Gene3D" id="2.60.120.10">
    <property type="entry name" value="Jelly Rolls"/>
    <property type="match status" value="1"/>
</dbReference>
<proteinExistence type="predicted"/>
<dbReference type="InterPro" id="IPR006045">
    <property type="entry name" value="Cupin_1"/>
</dbReference>
<dbReference type="PANTHER" id="PTHR36448">
    <property type="entry name" value="BLR7373 PROTEIN"/>
    <property type="match status" value="1"/>
</dbReference>
<gene>
    <name evidence="3" type="ORF">Achr_f900</name>
</gene>
<dbReference type="CDD" id="cd02219">
    <property type="entry name" value="cupin_YjlB-like"/>
    <property type="match status" value="1"/>
</dbReference>